<dbReference type="InterPro" id="IPR004456">
    <property type="entry name" value="Pglycerate_mutase_ApgM"/>
</dbReference>
<dbReference type="CDD" id="cd16011">
    <property type="entry name" value="iPGM_like"/>
    <property type="match status" value="1"/>
</dbReference>
<sequence length="409" mass="44404">MSLNVNKMKYVLVIPDGCADEPQASLGGKTPLQAAKTPNMDAISKAGIIGQTDNVPESMPSGSDVGTMSLFGYDPHEFHTGRAPLEAAAQGIELFPGDWAIRCNLVTVEDGKMKSFTAGQISNDVAAELVGLMQKQTCGSEHWKFYPGVSYRNLLVYRARGGKAPFADDTYTVPPHDITDQPIDESLPMGSGGCDLRELMEKSVELFAECESNQKRTENGELAATQAWLWGQGSRPNLEPFIERYGVRSAVITAVDLLRGIGKLLGWDVIEVEGATGYLDTDYAAKGRAAIEALRGDLDFVVVHVEATDEASHEGHADAKVKALEEIDEKIVGPVHEYLKSTGEYRILVCPDHPTFLRTKTHSHGYVPFTMCGAGIESKNVPSYDEVQAAASGDTIDNGYELMGRFLKK</sequence>
<dbReference type="Proteomes" id="UP000315724">
    <property type="component" value="Chromosome"/>
</dbReference>
<dbReference type="NCBIfam" id="TIGR02535">
    <property type="entry name" value="hyp_Hser_kinase"/>
    <property type="match status" value="1"/>
</dbReference>
<dbReference type="GO" id="GO:0046872">
    <property type="term" value="F:metal ion binding"/>
    <property type="evidence" value="ECO:0007669"/>
    <property type="project" value="InterPro"/>
</dbReference>
<dbReference type="Pfam" id="PF10143">
    <property type="entry name" value="PhosphMutase"/>
    <property type="match status" value="1"/>
</dbReference>
<evidence type="ECO:0000313" key="9">
    <source>
        <dbReference type="Proteomes" id="UP000315724"/>
    </source>
</evidence>
<dbReference type="InterPro" id="IPR023665">
    <property type="entry name" value="ApgAM_prokaryotes"/>
</dbReference>
<comment type="pathway">
    <text evidence="3">Carbohydrate degradation.</text>
</comment>
<dbReference type="Gene3D" id="3.40.720.10">
    <property type="entry name" value="Alkaline Phosphatase, subunit A"/>
    <property type="match status" value="2"/>
</dbReference>
<dbReference type="NCBIfam" id="NF003242">
    <property type="entry name" value="PRK04200.1"/>
    <property type="match status" value="1"/>
</dbReference>
<dbReference type="EMBL" id="CP036267">
    <property type="protein sequence ID" value="QDT33693.1"/>
    <property type="molecule type" value="Genomic_DNA"/>
</dbReference>
<dbReference type="NCBIfam" id="TIGR00306">
    <property type="entry name" value="apgM"/>
    <property type="match status" value="1"/>
</dbReference>
<dbReference type="PANTHER" id="PTHR31209">
    <property type="entry name" value="COFACTOR-INDEPENDENT PHOSPHOGLYCERATE MUTASE"/>
    <property type="match status" value="1"/>
</dbReference>
<evidence type="ECO:0000256" key="5">
    <source>
        <dbReference type="ARBA" id="ARBA00023152"/>
    </source>
</evidence>
<name>A0A517QQ34_9PLAN</name>
<dbReference type="Pfam" id="PF01676">
    <property type="entry name" value="Metalloenzyme"/>
    <property type="match status" value="1"/>
</dbReference>
<feature type="domain" description="Metalloenzyme" evidence="7">
    <location>
        <begin position="8"/>
        <end position="378"/>
    </location>
</feature>
<dbReference type="InterPro" id="IPR006124">
    <property type="entry name" value="Metalloenzyme"/>
</dbReference>
<evidence type="ECO:0000256" key="3">
    <source>
        <dbReference type="ARBA" id="ARBA00004921"/>
    </source>
</evidence>
<evidence type="ECO:0000313" key="8">
    <source>
        <dbReference type="EMBL" id="QDT33693.1"/>
    </source>
</evidence>
<comment type="function">
    <text evidence="2">Catalyzes the interconversion of 2-phosphoglycerate and 3-phosphoglycerate.</text>
</comment>
<dbReference type="PANTHER" id="PTHR31209:SF4">
    <property type="entry name" value="2,3-BISPHOSPHOGLYCERATE-INDEPENDENT PHOSPHOGLYCERATE MUTASE"/>
    <property type="match status" value="1"/>
</dbReference>
<dbReference type="GO" id="GO:0006096">
    <property type="term" value="P:glycolytic process"/>
    <property type="evidence" value="ECO:0007669"/>
    <property type="project" value="UniProtKB-KW"/>
</dbReference>
<comment type="catalytic activity">
    <reaction evidence="1">
        <text>(2R)-2-phosphoglycerate = (2R)-3-phosphoglycerate</text>
        <dbReference type="Rhea" id="RHEA:15901"/>
        <dbReference type="ChEBI" id="CHEBI:58272"/>
        <dbReference type="ChEBI" id="CHEBI:58289"/>
        <dbReference type="EC" id="5.4.2.12"/>
    </reaction>
</comment>
<keyword evidence="6" id="KW-0413">Isomerase</keyword>
<dbReference type="SUPFAM" id="SSF53649">
    <property type="entry name" value="Alkaline phosphatase-like"/>
    <property type="match status" value="1"/>
</dbReference>
<dbReference type="GO" id="GO:0004619">
    <property type="term" value="F:phosphoglycerate mutase activity"/>
    <property type="evidence" value="ECO:0007669"/>
    <property type="project" value="UniProtKB-EC"/>
</dbReference>
<accession>A0A517QQ34</accession>
<organism evidence="8 9">
    <name type="scientific">Thalassoglobus polymorphus</name>
    <dbReference type="NCBI Taxonomy" id="2527994"/>
    <lineage>
        <taxon>Bacteria</taxon>
        <taxon>Pseudomonadati</taxon>
        <taxon>Planctomycetota</taxon>
        <taxon>Planctomycetia</taxon>
        <taxon>Planctomycetales</taxon>
        <taxon>Planctomycetaceae</taxon>
        <taxon>Thalassoglobus</taxon>
    </lineage>
</organism>
<comment type="similarity">
    <text evidence="4">Belongs to the BPG-independent phosphoglycerate mutase family. A-PGAM subfamily.</text>
</comment>
<keyword evidence="5" id="KW-0324">Glycolysis</keyword>
<dbReference type="InterPro" id="IPR017850">
    <property type="entry name" value="Alkaline_phosphatase_core_sf"/>
</dbReference>
<dbReference type="PIRSF" id="PIRSF006392">
    <property type="entry name" value="IPGAM_arch"/>
    <property type="match status" value="1"/>
</dbReference>
<evidence type="ECO:0000256" key="1">
    <source>
        <dbReference type="ARBA" id="ARBA00000370"/>
    </source>
</evidence>
<evidence type="ECO:0000256" key="6">
    <source>
        <dbReference type="ARBA" id="ARBA00023235"/>
    </source>
</evidence>
<gene>
    <name evidence="8" type="ORF">Mal48_29470</name>
</gene>
<dbReference type="AlphaFoldDB" id="A0A517QQ34"/>
<proteinExistence type="inferred from homology"/>
<dbReference type="KEGG" id="tpol:Mal48_29470"/>
<keyword evidence="9" id="KW-1185">Reference proteome</keyword>
<protein>
    <submittedName>
        <fullName evidence="8">Cofactor-independent phosphoglycerate mutase</fullName>
    </submittedName>
</protein>
<evidence type="ECO:0000256" key="2">
    <source>
        <dbReference type="ARBA" id="ARBA00002315"/>
    </source>
</evidence>
<reference evidence="8 9" key="1">
    <citation type="submission" date="2019-02" db="EMBL/GenBank/DDBJ databases">
        <title>Deep-cultivation of Planctomycetes and their phenomic and genomic characterization uncovers novel biology.</title>
        <authorList>
            <person name="Wiegand S."/>
            <person name="Jogler M."/>
            <person name="Boedeker C."/>
            <person name="Pinto D."/>
            <person name="Vollmers J."/>
            <person name="Rivas-Marin E."/>
            <person name="Kohn T."/>
            <person name="Peeters S.H."/>
            <person name="Heuer A."/>
            <person name="Rast P."/>
            <person name="Oberbeckmann S."/>
            <person name="Bunk B."/>
            <person name="Jeske O."/>
            <person name="Meyerdierks A."/>
            <person name="Storesund J.E."/>
            <person name="Kallscheuer N."/>
            <person name="Luecker S."/>
            <person name="Lage O.M."/>
            <person name="Pohl T."/>
            <person name="Merkel B.J."/>
            <person name="Hornburger P."/>
            <person name="Mueller R.-W."/>
            <person name="Bruemmer F."/>
            <person name="Labrenz M."/>
            <person name="Spormann A.M."/>
            <person name="Op den Camp H."/>
            <person name="Overmann J."/>
            <person name="Amann R."/>
            <person name="Jetten M.S.M."/>
            <person name="Mascher T."/>
            <person name="Medema M.H."/>
            <person name="Devos D.P."/>
            <person name="Kaster A.-K."/>
            <person name="Ovreas L."/>
            <person name="Rohde M."/>
            <person name="Galperin M.Y."/>
            <person name="Jogler C."/>
        </authorList>
    </citation>
    <scope>NUCLEOTIDE SEQUENCE [LARGE SCALE GENOMIC DNA]</scope>
    <source>
        <strain evidence="8 9">Mal48</strain>
    </source>
</reference>
<evidence type="ECO:0000256" key="4">
    <source>
        <dbReference type="ARBA" id="ARBA00005524"/>
    </source>
</evidence>
<evidence type="ECO:0000259" key="7">
    <source>
        <dbReference type="Pfam" id="PF01676"/>
    </source>
</evidence>